<dbReference type="Gene3D" id="2.60.40.1180">
    <property type="entry name" value="Golgi alpha-mannosidase II"/>
    <property type="match status" value="1"/>
</dbReference>
<dbReference type="EMBL" id="FMZO01000005">
    <property type="protein sequence ID" value="SDC98463.1"/>
    <property type="molecule type" value="Genomic_DNA"/>
</dbReference>
<dbReference type="OrthoDB" id="1095434at2"/>
<feature type="domain" description="Endo-alpha-N-acetylgalactosaminidase" evidence="2">
    <location>
        <begin position="78"/>
        <end position="230"/>
    </location>
</feature>
<protein>
    <submittedName>
        <fullName evidence="3">Endo-alpha-N-acetylgalactosaminidase</fullName>
    </submittedName>
</protein>
<organism evidence="3 4">
    <name type="scientific">Niabella drilacis (strain DSM 25811 / CCM 8410 / CCUG 62505 / LMG 26954 / E90)</name>
    <dbReference type="NCBI Taxonomy" id="1285928"/>
    <lineage>
        <taxon>Bacteria</taxon>
        <taxon>Pseudomonadati</taxon>
        <taxon>Bacteroidota</taxon>
        <taxon>Chitinophagia</taxon>
        <taxon>Chitinophagales</taxon>
        <taxon>Chitinophagaceae</taxon>
        <taxon>Niabella</taxon>
    </lineage>
</organism>
<proteinExistence type="predicted"/>
<evidence type="ECO:0000313" key="3">
    <source>
        <dbReference type="EMBL" id="SDC98463.1"/>
    </source>
</evidence>
<evidence type="ECO:0000256" key="1">
    <source>
        <dbReference type="SAM" id="SignalP"/>
    </source>
</evidence>
<keyword evidence="1" id="KW-0732">Signal</keyword>
<dbReference type="InterPro" id="IPR013780">
    <property type="entry name" value="Glyco_hydro_b"/>
</dbReference>
<evidence type="ECO:0000313" key="4">
    <source>
        <dbReference type="Proteomes" id="UP000198757"/>
    </source>
</evidence>
<sequence>MKRLSKIITLLFFMGLCLVVRSQEAADTLQIVHKPVRQQIRWHYRYDQTLVLKLMLSQALFDGPYKRKDNGKSEVFLDFAAALEVIKRIDRLTLGIPKIIYLAGWQYNGHDSKYPAWFEVNPGLKRAQDPDALTSLKWLMQEARRYHTTVSVHINMFDAYEDSPLWNEYLAKDIIAKHKDGTVLRAEWGSPISYAQEWKTGMAQKRIDRLCRMLPLQKAGTVHIDAFHTSPPVPETGADGKQRINLELKPISPYLSFTVADEAAAQKKIFRYWAGKGIDVTSEGVDFLRPTSFEGYQPMAWWVGGGSSFYTNWPSSLYTGGADRSEWGRLFGTSMHGEDLVKKDKEGLTGFKEDFCTHTLVWYYLNRLKRQQLIRNGERKEVRFSNGVRTILDGGQFRLEKNGGTLVDNGDILLPALWVDDNTWIAYSREGYRNREWALPEGLSRFAELKVYTVSTDGKTKLQPVPVRSGKLVLSLEKDQMLVLTR</sequence>
<name>A0A1G6R226_NIADE</name>
<dbReference type="GO" id="GO:0033926">
    <property type="term" value="F:endo-alpha-N-acetylgalactosaminidase activity"/>
    <property type="evidence" value="ECO:0007669"/>
    <property type="project" value="InterPro"/>
</dbReference>
<dbReference type="STRING" id="1285928.SAMN04487894_105108"/>
<dbReference type="Pfam" id="PF12905">
    <property type="entry name" value="Glyco_hydro_101"/>
    <property type="match status" value="1"/>
</dbReference>
<dbReference type="RefSeq" id="WP_090390097.1">
    <property type="nucleotide sequence ID" value="NZ_FMZO01000005.1"/>
</dbReference>
<evidence type="ECO:0000259" key="2">
    <source>
        <dbReference type="Pfam" id="PF12905"/>
    </source>
</evidence>
<reference evidence="4" key="1">
    <citation type="submission" date="2016-10" db="EMBL/GenBank/DDBJ databases">
        <authorList>
            <person name="Varghese N."/>
            <person name="Submissions S."/>
        </authorList>
    </citation>
    <scope>NUCLEOTIDE SEQUENCE [LARGE SCALE GENOMIC DNA]</scope>
    <source>
        <strain evidence="4">DSM 25811 / CCM 8410 / LMG 26954 / E90</strain>
    </source>
</reference>
<gene>
    <name evidence="3" type="ORF">SAMN04487894_105108</name>
</gene>
<dbReference type="Proteomes" id="UP000198757">
    <property type="component" value="Unassembled WGS sequence"/>
</dbReference>
<feature type="chain" id="PRO_5011545731" evidence="1">
    <location>
        <begin position="26"/>
        <end position="486"/>
    </location>
</feature>
<keyword evidence="4" id="KW-1185">Reference proteome</keyword>
<dbReference type="Gene3D" id="3.20.20.80">
    <property type="entry name" value="Glycosidases"/>
    <property type="match status" value="1"/>
</dbReference>
<dbReference type="AlphaFoldDB" id="A0A1G6R226"/>
<dbReference type="InterPro" id="IPR025706">
    <property type="entry name" value="Endoa_GalNAc"/>
</dbReference>
<accession>A0A1G6R226</accession>
<feature type="signal peptide" evidence="1">
    <location>
        <begin position="1"/>
        <end position="25"/>
    </location>
</feature>